<feature type="compositionally biased region" description="Acidic residues" evidence="1">
    <location>
        <begin position="315"/>
        <end position="325"/>
    </location>
</feature>
<dbReference type="Pfam" id="PF13422">
    <property type="entry name" value="DUF4110"/>
    <property type="match status" value="1"/>
</dbReference>
<evidence type="ECO:0000256" key="1">
    <source>
        <dbReference type="SAM" id="MobiDB-lite"/>
    </source>
</evidence>
<evidence type="ECO:0000313" key="4">
    <source>
        <dbReference type="Proteomes" id="UP000521872"/>
    </source>
</evidence>
<proteinExistence type="predicted"/>
<evidence type="ECO:0000313" key="3">
    <source>
        <dbReference type="EMBL" id="KAF4616060.1"/>
    </source>
</evidence>
<dbReference type="EMBL" id="JAACJL010000032">
    <property type="protein sequence ID" value="KAF4616060.1"/>
    <property type="molecule type" value="Genomic_DNA"/>
</dbReference>
<feature type="region of interest" description="Disordered" evidence="1">
    <location>
        <begin position="286"/>
        <end position="345"/>
    </location>
</feature>
<dbReference type="AlphaFoldDB" id="A0A8H4QSS8"/>
<feature type="compositionally biased region" description="Basic and acidic residues" evidence="1">
    <location>
        <begin position="291"/>
        <end position="314"/>
    </location>
</feature>
<sequence>MAKRTSTTTSSDTRQTKMNGESSSHRHAQVHDLHTPSSRLPLVHANSIHEYLGGEFSSIHQNPFHHYRDFWCFDIPTHSWDRIDTKIRPTARSGHRMAVWKHYIILLVAFTIQASPEYKWTLVEFKDTAPRPSPRSGFSFLPCAEGVVLHGGYCKEYMKGKRPVGVMLDDTWLLNISFPSEDSPSTAKPSGSSRTKASTSKSGCVTPIFKWEKRKRPSDAYAPCQRSGCMMLLWSARNMRVLFGGVTDEDTSEEWLDSVFWNDLYGYQLTGKGKWISMSQRRQAQCEEDTAAEKGQRRRREKEVDGTDSRKGEGDTGEDSENENNESDRNGTPQQPKDKAVSVTGAGEGAVDVVDQLSTTPLPRYNAVLAVLRNTLYIYGGIYERGSREYTLDDFYALQLDKMEVYRCLKKSDVVIPEGEEESSSDDDDDDEDEDRDDSGEDTDDEDGETLVDEEQMRIVMEKDEDGNVFRLDKVVEDLAEDLDDVSLAEEETNAPDEDEQSDLRAKATAFMGVSKDTTRSAEDVQSTPLPGETLAMFYARSCEYWAQKAVENSGNRGKQLCRDGFALAEERYAAYKPMLEKILQEAGLDEEEMRRGAAGGPALPGSEGSTSWSVETWERWNAVPLSKPVKDVAQSQLMGMPNGEWVKERGCWSED</sequence>
<dbReference type="Gene3D" id="2.120.10.80">
    <property type="entry name" value="Kelch-type beta propeller"/>
    <property type="match status" value="1"/>
</dbReference>
<name>A0A8H4QSS8_9AGAR</name>
<accession>A0A8H4QSS8</accession>
<dbReference type="PANTHER" id="PTHR46063">
    <property type="entry name" value="KELCH DOMAIN-CONTAINING PROTEIN"/>
    <property type="match status" value="1"/>
</dbReference>
<feature type="compositionally biased region" description="Low complexity" evidence="1">
    <location>
        <begin position="1"/>
        <end position="13"/>
    </location>
</feature>
<feature type="region of interest" description="Disordered" evidence="1">
    <location>
        <begin position="416"/>
        <end position="453"/>
    </location>
</feature>
<feature type="region of interest" description="Disordered" evidence="1">
    <location>
        <begin position="181"/>
        <end position="201"/>
    </location>
</feature>
<dbReference type="InterPro" id="IPR025183">
    <property type="entry name" value="DUF4110"/>
</dbReference>
<organism evidence="3 4">
    <name type="scientific">Agrocybe pediades</name>
    <dbReference type="NCBI Taxonomy" id="84607"/>
    <lineage>
        <taxon>Eukaryota</taxon>
        <taxon>Fungi</taxon>
        <taxon>Dikarya</taxon>
        <taxon>Basidiomycota</taxon>
        <taxon>Agaricomycotina</taxon>
        <taxon>Agaricomycetes</taxon>
        <taxon>Agaricomycetidae</taxon>
        <taxon>Agaricales</taxon>
        <taxon>Agaricineae</taxon>
        <taxon>Strophariaceae</taxon>
        <taxon>Agrocybe</taxon>
    </lineage>
</organism>
<keyword evidence="4" id="KW-1185">Reference proteome</keyword>
<evidence type="ECO:0000259" key="2">
    <source>
        <dbReference type="Pfam" id="PF13422"/>
    </source>
</evidence>
<dbReference type="Proteomes" id="UP000521872">
    <property type="component" value="Unassembled WGS sequence"/>
</dbReference>
<feature type="compositionally biased region" description="Acidic residues" evidence="1">
    <location>
        <begin position="418"/>
        <end position="453"/>
    </location>
</feature>
<gene>
    <name evidence="3" type="ORF">D9613_011291</name>
</gene>
<dbReference type="InterPro" id="IPR015915">
    <property type="entry name" value="Kelch-typ_b-propeller"/>
</dbReference>
<reference evidence="3 4" key="1">
    <citation type="submission" date="2019-12" db="EMBL/GenBank/DDBJ databases">
        <authorList>
            <person name="Floudas D."/>
            <person name="Bentzer J."/>
            <person name="Ahren D."/>
            <person name="Johansson T."/>
            <person name="Persson P."/>
            <person name="Tunlid A."/>
        </authorList>
    </citation>
    <scope>NUCLEOTIDE SEQUENCE [LARGE SCALE GENOMIC DNA]</scope>
    <source>
        <strain evidence="3 4">CBS 102.39</strain>
    </source>
</reference>
<protein>
    <recommendedName>
        <fullName evidence="2">DUF4110 domain-containing protein</fullName>
    </recommendedName>
</protein>
<dbReference type="PANTHER" id="PTHR46063:SF1">
    <property type="entry name" value="KELCH DOMAIN-CONTAINING PROTEIN 4"/>
    <property type="match status" value="1"/>
</dbReference>
<dbReference type="InterPro" id="IPR052588">
    <property type="entry name" value="Kelch_domain_protein"/>
</dbReference>
<dbReference type="SUPFAM" id="SSF117281">
    <property type="entry name" value="Kelch motif"/>
    <property type="match status" value="1"/>
</dbReference>
<feature type="region of interest" description="Disordered" evidence="1">
    <location>
        <begin position="1"/>
        <end position="31"/>
    </location>
</feature>
<feature type="domain" description="DUF4110" evidence="2">
    <location>
        <begin position="522"/>
        <end position="587"/>
    </location>
</feature>
<comment type="caution">
    <text evidence="3">The sequence shown here is derived from an EMBL/GenBank/DDBJ whole genome shotgun (WGS) entry which is preliminary data.</text>
</comment>